<gene>
    <name evidence="7" type="ORF">CCS01_05785</name>
</gene>
<dbReference type="GO" id="GO:0015846">
    <property type="term" value="P:polyamine transport"/>
    <property type="evidence" value="ECO:0007669"/>
    <property type="project" value="InterPro"/>
</dbReference>
<comment type="function">
    <text evidence="5">Required for the activity of the bacterial periplasmic transport system of putrescine.</text>
</comment>
<keyword evidence="3 6" id="KW-0732">Signal</keyword>
<sequence length="371" mass="40122">MTGMPMLRRLALLLLLALPALALPALARAEQRVVNVYNWTDYVDPAVLAQFTRETGINVRYDVFDSLETLEAKLLAGHSGYDVVVPTSEPTFSRLIRAGALAEIDRAKVPNWSNLDPALMQRVAESDPGNRHGAIYLWGSTGLGFNPDRIHALAPDAPLDSWALLLDPAWAKRLAPCGIIMMDSAIDVFPSVLHYLGRSPDSGAPADIAAAEKALMAIRPYIRQFASGGALEALATGQACLALDYSGDVVQARARAKQAGNGVTVRYVAPKEGAQIGFDMLAIPTDAPDKPEALALINFLLRPAIMARITDATHYPNAIPATRKLVDPALLNDPNVFPPEAEMRRFFTVHATTPAADRLRTRAWSRFKAGG</sequence>
<dbReference type="Gene3D" id="3.40.190.10">
    <property type="entry name" value="Periplasmic binding protein-like II"/>
    <property type="match status" value="2"/>
</dbReference>
<evidence type="ECO:0000256" key="6">
    <source>
        <dbReference type="SAM" id="SignalP"/>
    </source>
</evidence>
<evidence type="ECO:0000256" key="1">
    <source>
        <dbReference type="ARBA" id="ARBA00004418"/>
    </source>
</evidence>
<dbReference type="Pfam" id="PF13416">
    <property type="entry name" value="SBP_bac_8"/>
    <property type="match status" value="1"/>
</dbReference>
<evidence type="ECO:0000313" key="7">
    <source>
        <dbReference type="EMBL" id="PPQ36116.1"/>
    </source>
</evidence>
<keyword evidence="4 5" id="KW-0574">Periplasm</keyword>
<dbReference type="PRINTS" id="PR00909">
    <property type="entry name" value="SPERMDNBNDNG"/>
</dbReference>
<evidence type="ECO:0000256" key="2">
    <source>
        <dbReference type="ARBA" id="ARBA00022448"/>
    </source>
</evidence>
<dbReference type="InterPro" id="IPR001188">
    <property type="entry name" value="Sperm_putr-bd"/>
</dbReference>
<dbReference type="CDD" id="cd13659">
    <property type="entry name" value="PBP2_PotF"/>
    <property type="match status" value="1"/>
</dbReference>
<feature type="signal peptide" evidence="6">
    <location>
        <begin position="1"/>
        <end position="22"/>
    </location>
</feature>
<comment type="subcellular location">
    <subcellularLocation>
        <location evidence="1 5">Periplasm</location>
    </subcellularLocation>
</comment>
<keyword evidence="8" id="KW-1185">Reference proteome</keyword>
<protein>
    <recommendedName>
        <fullName evidence="5">Putrescine-binding periplasmic protein</fullName>
    </recommendedName>
</protein>
<dbReference type="OrthoDB" id="9769319at2"/>
<proteinExistence type="inferred from homology"/>
<dbReference type="PANTHER" id="PTHR30222">
    <property type="entry name" value="SPERMIDINE/PUTRESCINE-BINDING PERIPLASMIC PROTEIN"/>
    <property type="match status" value="1"/>
</dbReference>
<reference evidence="7 8" key="1">
    <citation type="journal article" date="2018" name="Arch. Microbiol.">
        <title>New insights into the metabolic potential of the phototrophic purple bacterium Rhodopila globiformis DSM 161(T) from its draft genome sequence and evidence for a vanadium-dependent nitrogenase.</title>
        <authorList>
            <person name="Imhoff J.F."/>
            <person name="Rahn T."/>
            <person name="Kunzel S."/>
            <person name="Neulinger S.C."/>
        </authorList>
    </citation>
    <scope>NUCLEOTIDE SEQUENCE [LARGE SCALE GENOMIC DNA]</scope>
    <source>
        <strain evidence="7 8">DSM 161</strain>
    </source>
</reference>
<dbReference type="InterPro" id="IPR006059">
    <property type="entry name" value="SBP"/>
</dbReference>
<evidence type="ECO:0000313" key="8">
    <source>
        <dbReference type="Proteomes" id="UP000239724"/>
    </source>
</evidence>
<evidence type="ECO:0000256" key="5">
    <source>
        <dbReference type="PIRNR" id="PIRNR019574"/>
    </source>
</evidence>
<dbReference type="GO" id="GO:0042597">
    <property type="term" value="C:periplasmic space"/>
    <property type="evidence" value="ECO:0007669"/>
    <property type="project" value="UniProtKB-SubCell"/>
</dbReference>
<dbReference type="RefSeq" id="WP_104517906.1">
    <property type="nucleotide sequence ID" value="NZ_NHRY01000062.1"/>
</dbReference>
<dbReference type="GO" id="GO:0019808">
    <property type="term" value="F:polyamine binding"/>
    <property type="evidence" value="ECO:0007669"/>
    <property type="project" value="InterPro"/>
</dbReference>
<dbReference type="PANTHER" id="PTHR30222:SF12">
    <property type="entry name" value="NORSPERMIDINE SENSOR"/>
    <property type="match status" value="1"/>
</dbReference>
<name>A0A2S6NLC8_RHOGL</name>
<dbReference type="EMBL" id="NHRY01000062">
    <property type="protein sequence ID" value="PPQ36116.1"/>
    <property type="molecule type" value="Genomic_DNA"/>
</dbReference>
<accession>A0A2S6NLC8</accession>
<keyword evidence="2 5" id="KW-0813">Transport</keyword>
<comment type="similarity">
    <text evidence="5">Belongs to the bacterial solute-binding protein PotD/PotF family.</text>
</comment>
<evidence type="ECO:0000256" key="3">
    <source>
        <dbReference type="ARBA" id="ARBA00022729"/>
    </source>
</evidence>
<evidence type="ECO:0000256" key="4">
    <source>
        <dbReference type="ARBA" id="ARBA00022764"/>
    </source>
</evidence>
<dbReference type="AlphaFoldDB" id="A0A2S6NLC8"/>
<organism evidence="7 8">
    <name type="scientific">Rhodopila globiformis</name>
    <name type="common">Rhodopseudomonas globiformis</name>
    <dbReference type="NCBI Taxonomy" id="1071"/>
    <lineage>
        <taxon>Bacteria</taxon>
        <taxon>Pseudomonadati</taxon>
        <taxon>Pseudomonadota</taxon>
        <taxon>Alphaproteobacteria</taxon>
        <taxon>Acetobacterales</taxon>
        <taxon>Acetobacteraceae</taxon>
        <taxon>Rhodopila</taxon>
    </lineage>
</organism>
<dbReference type="PIRSF" id="PIRSF019574">
    <property type="entry name" value="Periplasmic_polyamine_BP"/>
    <property type="match status" value="1"/>
</dbReference>
<feature type="chain" id="PRO_5015628276" description="Putrescine-binding periplasmic protein" evidence="6">
    <location>
        <begin position="23"/>
        <end position="371"/>
    </location>
</feature>
<dbReference type="SUPFAM" id="SSF53850">
    <property type="entry name" value="Periplasmic binding protein-like II"/>
    <property type="match status" value="1"/>
</dbReference>
<dbReference type="Proteomes" id="UP000239724">
    <property type="component" value="Unassembled WGS sequence"/>
</dbReference>
<comment type="caution">
    <text evidence="7">The sequence shown here is derived from an EMBL/GenBank/DDBJ whole genome shotgun (WGS) entry which is preliminary data.</text>
</comment>